<evidence type="ECO:0000313" key="1">
    <source>
        <dbReference type="EMBL" id="ASE99949.1"/>
    </source>
</evidence>
<organism evidence="1">
    <name type="scientific">uncultured virus</name>
    <dbReference type="NCBI Taxonomy" id="340016"/>
    <lineage>
        <taxon>Viruses</taxon>
        <taxon>environmental samples</taxon>
    </lineage>
</organism>
<accession>A0A218MKZ3</accession>
<dbReference type="EMBL" id="KY052807">
    <property type="protein sequence ID" value="ASE99949.1"/>
    <property type="molecule type" value="Genomic_DNA"/>
</dbReference>
<reference evidence="1" key="2">
    <citation type="journal article" date="2017" name="Nat. Commun.">
        <title>Single-virus genomics reveals hidden cosmopolitan and abundant viruses.</title>
        <authorList>
            <person name="Martinez-Hernandez F."/>
            <person name="Fornas O."/>
            <person name="Lluesma Gomez M."/>
            <person name="Bolduc B."/>
            <person name="de la Cruz Pena M.J."/>
            <person name="Martinez J.M."/>
            <person name="Anton J."/>
            <person name="Gasol J.M."/>
            <person name="Rosselli R."/>
            <person name="Rodriguez-Valera F."/>
            <person name="Sullivan M.B."/>
            <person name="Acinas S.G."/>
            <person name="Martinez-Garcia M."/>
        </authorList>
    </citation>
    <scope>NUCLEOTIDE SEQUENCE</scope>
</reference>
<reference evidence="1" key="1">
    <citation type="submission" date="2016-10" db="EMBL/GenBank/DDBJ databases">
        <authorList>
            <person name="Varghese N."/>
        </authorList>
    </citation>
    <scope>NUCLEOTIDE SEQUENCE</scope>
</reference>
<proteinExistence type="predicted"/>
<protein>
    <submittedName>
        <fullName evidence="1">Uncharacterized protein</fullName>
    </submittedName>
</protein>
<sequence length="402" mass="43269">MASINITITLQAASDSVMTLNNNPEETAFVDDDCRKVYGLPHTYVANGAVKDVDGIPLGRVQIGEEEVKGSGSSISSASMIRPVYGQLDVGGLIINDADSMNSGQLKGGNTGARWDEISPTNLAMLHTEYMRAGQIGDPFPEFSRVGGYGINDVSITDMISQACLTFPIDRRPTTTAFQLHCDTLSHVEQDMASITPLPGVEWGSGPGNLNSGTPEQLDNISVGLGFRNEKITLGGVMLDRGIVSANNPRRQILLNIARTQYLKIRNAAAPSTAKQVEDGIERGRLMAWGGIYAGPTNPRSYPCLVLSNQAYDSYTSGNSFDPGDGTDWRPSQGDVEPDGAYKIYRGLITQMSFSMEPGRPDFWRWSMDFSVLANEKRGIGEVNEVSVMAGPDGEGDGQTGQ</sequence>
<name>A0A218MKZ3_9VIRU</name>